<proteinExistence type="predicted"/>
<evidence type="ECO:0000256" key="1">
    <source>
        <dbReference type="SAM" id="MobiDB-lite"/>
    </source>
</evidence>
<keyword evidence="3" id="KW-1185">Reference proteome</keyword>
<sequence length="166" mass="18894">MACPRMMKRAAVHPKAAIVSYKAQEVKIQQGDQMRLLHTKKHAAVESEATVEIHKAGEAQTRGRRRNSSRRRRRGSRYYNFPQLCDEPARHVLESLMDYVEGLSADMSMEEPKEFGTVLMGMYFSFTISQEALERFGRTLESSILGSAATLLEDDSKRPPEYPDDP</sequence>
<evidence type="ECO:0000313" key="2">
    <source>
        <dbReference type="EMBL" id="CDJ65667.1"/>
    </source>
</evidence>
<feature type="compositionally biased region" description="Basic and acidic residues" evidence="1">
    <location>
        <begin position="154"/>
        <end position="166"/>
    </location>
</feature>
<protein>
    <submittedName>
        <fullName evidence="2">Uncharacterized protein</fullName>
    </submittedName>
</protein>
<name>U6MN81_9EIME</name>
<dbReference type="Proteomes" id="UP000030754">
    <property type="component" value="Unassembled WGS sequence"/>
</dbReference>
<dbReference type="VEuPathDB" id="ToxoDB:ENH_00008820"/>
<reference evidence="2" key="2">
    <citation type="submission" date="2013-10" db="EMBL/GenBank/DDBJ databases">
        <authorList>
            <person name="Aslett M."/>
        </authorList>
    </citation>
    <scope>NUCLEOTIDE SEQUENCE [LARGE SCALE GENOMIC DNA]</scope>
    <source>
        <strain evidence="2">Houghton</strain>
    </source>
</reference>
<organism evidence="2 3">
    <name type="scientific">Eimeria necatrix</name>
    <dbReference type="NCBI Taxonomy" id="51315"/>
    <lineage>
        <taxon>Eukaryota</taxon>
        <taxon>Sar</taxon>
        <taxon>Alveolata</taxon>
        <taxon>Apicomplexa</taxon>
        <taxon>Conoidasida</taxon>
        <taxon>Coccidia</taxon>
        <taxon>Eucoccidiorida</taxon>
        <taxon>Eimeriorina</taxon>
        <taxon>Eimeriidae</taxon>
        <taxon>Eimeria</taxon>
    </lineage>
</organism>
<dbReference type="GeneID" id="25471068"/>
<accession>U6MN81</accession>
<feature type="region of interest" description="Disordered" evidence="1">
    <location>
        <begin position="147"/>
        <end position="166"/>
    </location>
</feature>
<evidence type="ECO:0000313" key="3">
    <source>
        <dbReference type="Proteomes" id="UP000030754"/>
    </source>
</evidence>
<reference evidence="2" key="1">
    <citation type="submission" date="2013-10" db="EMBL/GenBank/DDBJ databases">
        <title>Genomic analysis of the causative agents of coccidiosis in chickens.</title>
        <authorList>
            <person name="Reid A.J."/>
            <person name="Blake D."/>
            <person name="Billington K."/>
            <person name="Browne H."/>
            <person name="Dunn M."/>
            <person name="Hung S."/>
            <person name="Kawahara F."/>
            <person name="Miranda-Saavedra D."/>
            <person name="Mourier T."/>
            <person name="Nagra H."/>
            <person name="Otto T.D."/>
            <person name="Rawlings N."/>
            <person name="Sanchez A."/>
            <person name="Sanders M."/>
            <person name="Subramaniam C."/>
            <person name="Tay Y."/>
            <person name="Dear P."/>
            <person name="Doerig C."/>
            <person name="Gruber A."/>
            <person name="Parkinson J."/>
            <person name="Shirley M."/>
            <person name="Wan K.L."/>
            <person name="Berriman M."/>
            <person name="Tomley F."/>
            <person name="Pain A."/>
        </authorList>
    </citation>
    <scope>NUCLEOTIDE SEQUENCE [LARGE SCALE GENOMIC DNA]</scope>
    <source>
        <strain evidence="2">Houghton</strain>
    </source>
</reference>
<dbReference type="AlphaFoldDB" id="U6MN81"/>
<gene>
    <name evidence="2" type="ORF">ENH_00008820</name>
</gene>
<dbReference type="EMBL" id="HG723247">
    <property type="protein sequence ID" value="CDJ65667.1"/>
    <property type="molecule type" value="Genomic_DNA"/>
</dbReference>
<dbReference type="RefSeq" id="XP_013434134.1">
    <property type="nucleotide sequence ID" value="XM_013578680.1"/>
</dbReference>